<dbReference type="Proteomes" id="UP000193200">
    <property type="component" value="Unassembled WGS sequence"/>
</dbReference>
<keyword evidence="3" id="KW-1003">Cell membrane</keyword>
<keyword evidence="8 9" id="KW-0472">Membrane</keyword>
<keyword evidence="4 9" id="KW-0812">Transmembrane</keyword>
<dbReference type="Pfam" id="PF00528">
    <property type="entry name" value="BPD_transp_1"/>
    <property type="match status" value="1"/>
</dbReference>
<dbReference type="RefSeq" id="WP_085885237.1">
    <property type="nucleotide sequence ID" value="NZ_FWFR01000004.1"/>
</dbReference>
<dbReference type="GO" id="GO:0055085">
    <property type="term" value="P:transmembrane transport"/>
    <property type="evidence" value="ECO:0007669"/>
    <property type="project" value="InterPro"/>
</dbReference>
<organism evidence="11 12">
    <name type="scientific">Oceanibacterium hippocampi</name>
    <dbReference type="NCBI Taxonomy" id="745714"/>
    <lineage>
        <taxon>Bacteria</taxon>
        <taxon>Pseudomonadati</taxon>
        <taxon>Pseudomonadota</taxon>
        <taxon>Alphaproteobacteria</taxon>
        <taxon>Sneathiellales</taxon>
        <taxon>Sneathiellaceae</taxon>
        <taxon>Oceanibacterium</taxon>
    </lineage>
</organism>
<dbReference type="GO" id="GO:0015031">
    <property type="term" value="P:protein transport"/>
    <property type="evidence" value="ECO:0007669"/>
    <property type="project" value="UniProtKB-KW"/>
</dbReference>
<feature type="transmembrane region" description="Helical" evidence="9">
    <location>
        <begin position="203"/>
        <end position="228"/>
    </location>
</feature>
<dbReference type="AlphaFoldDB" id="A0A1Y5TWN3"/>
<dbReference type="Gene3D" id="1.10.3720.10">
    <property type="entry name" value="MetI-like"/>
    <property type="match status" value="1"/>
</dbReference>
<evidence type="ECO:0000256" key="5">
    <source>
        <dbReference type="ARBA" id="ARBA00022856"/>
    </source>
</evidence>
<comment type="subcellular location">
    <subcellularLocation>
        <location evidence="1 9">Cell membrane</location>
        <topology evidence="1 9">Multi-pass membrane protein</topology>
    </subcellularLocation>
</comment>
<dbReference type="InterPro" id="IPR050366">
    <property type="entry name" value="BP-dependent_transpt_permease"/>
</dbReference>
<protein>
    <submittedName>
        <fullName evidence="11">Glutathione transport system permease protein GsiD</fullName>
    </submittedName>
</protein>
<proteinExistence type="inferred from homology"/>
<dbReference type="InterPro" id="IPR000515">
    <property type="entry name" value="MetI-like"/>
</dbReference>
<dbReference type="SUPFAM" id="SSF161098">
    <property type="entry name" value="MetI-like"/>
    <property type="match status" value="1"/>
</dbReference>
<dbReference type="PANTHER" id="PTHR43386:SF1">
    <property type="entry name" value="D,D-DIPEPTIDE TRANSPORT SYSTEM PERMEASE PROTEIN DDPC-RELATED"/>
    <property type="match status" value="1"/>
</dbReference>
<dbReference type="InParanoid" id="A0A1Y5TWN3"/>
<dbReference type="OrthoDB" id="9792862at2"/>
<keyword evidence="7 9" id="KW-1133">Transmembrane helix</keyword>
<evidence type="ECO:0000256" key="3">
    <source>
        <dbReference type="ARBA" id="ARBA00022475"/>
    </source>
</evidence>
<keyword evidence="2 9" id="KW-0813">Transport</keyword>
<dbReference type="GO" id="GO:0005886">
    <property type="term" value="C:plasma membrane"/>
    <property type="evidence" value="ECO:0007669"/>
    <property type="project" value="UniProtKB-SubCell"/>
</dbReference>
<evidence type="ECO:0000256" key="8">
    <source>
        <dbReference type="ARBA" id="ARBA00023136"/>
    </source>
</evidence>
<evidence type="ECO:0000256" key="9">
    <source>
        <dbReference type="RuleBase" id="RU363032"/>
    </source>
</evidence>
<evidence type="ECO:0000256" key="7">
    <source>
        <dbReference type="ARBA" id="ARBA00022989"/>
    </source>
</evidence>
<evidence type="ECO:0000256" key="2">
    <source>
        <dbReference type="ARBA" id="ARBA00022448"/>
    </source>
</evidence>
<dbReference type="InterPro" id="IPR025966">
    <property type="entry name" value="OppC_N"/>
</dbReference>
<feature type="transmembrane region" description="Helical" evidence="9">
    <location>
        <begin position="26"/>
        <end position="47"/>
    </location>
</feature>
<dbReference type="PANTHER" id="PTHR43386">
    <property type="entry name" value="OLIGOPEPTIDE TRANSPORT SYSTEM PERMEASE PROTEIN APPC"/>
    <property type="match status" value="1"/>
</dbReference>
<keyword evidence="6" id="KW-0653">Protein transport</keyword>
<dbReference type="Pfam" id="PF12911">
    <property type="entry name" value="OppC_N"/>
    <property type="match status" value="1"/>
</dbReference>
<name>A0A1Y5TWN3_9PROT</name>
<dbReference type="GO" id="GO:0015833">
    <property type="term" value="P:peptide transport"/>
    <property type="evidence" value="ECO:0007669"/>
    <property type="project" value="UniProtKB-KW"/>
</dbReference>
<evidence type="ECO:0000259" key="10">
    <source>
        <dbReference type="PROSITE" id="PS50928"/>
    </source>
</evidence>
<dbReference type="CDD" id="cd06261">
    <property type="entry name" value="TM_PBP2"/>
    <property type="match status" value="1"/>
</dbReference>
<comment type="similarity">
    <text evidence="9">Belongs to the binding-protein-dependent transport system permease family.</text>
</comment>
<feature type="transmembrane region" description="Helical" evidence="9">
    <location>
        <begin position="88"/>
        <end position="116"/>
    </location>
</feature>
<reference evidence="11 12" key="1">
    <citation type="submission" date="2017-03" db="EMBL/GenBank/DDBJ databases">
        <authorList>
            <person name="Afonso C.L."/>
            <person name="Miller P.J."/>
            <person name="Scott M.A."/>
            <person name="Spackman E."/>
            <person name="Goraichik I."/>
            <person name="Dimitrov K.M."/>
            <person name="Suarez D.L."/>
            <person name="Swayne D.E."/>
        </authorList>
    </citation>
    <scope>NUCLEOTIDE SEQUENCE [LARGE SCALE GENOMIC DNA]</scope>
    <source>
        <strain evidence="11 12">CECT 7691</strain>
    </source>
</reference>
<keyword evidence="5" id="KW-0571">Peptide transport</keyword>
<evidence type="ECO:0000313" key="11">
    <source>
        <dbReference type="EMBL" id="SLN75583.1"/>
    </source>
</evidence>
<dbReference type="PROSITE" id="PS50928">
    <property type="entry name" value="ABC_TM1"/>
    <property type="match status" value="1"/>
</dbReference>
<evidence type="ECO:0000256" key="1">
    <source>
        <dbReference type="ARBA" id="ARBA00004651"/>
    </source>
</evidence>
<accession>A0A1Y5TWN3</accession>
<dbReference type="InterPro" id="IPR035906">
    <property type="entry name" value="MetI-like_sf"/>
</dbReference>
<feature type="transmembrane region" description="Helical" evidence="9">
    <location>
        <begin position="128"/>
        <end position="146"/>
    </location>
</feature>
<evidence type="ECO:0000313" key="12">
    <source>
        <dbReference type="Proteomes" id="UP000193200"/>
    </source>
</evidence>
<gene>
    <name evidence="11" type="primary">gsiD_5</name>
    <name evidence="11" type="ORF">OCH7691_03894</name>
</gene>
<dbReference type="EMBL" id="FWFR01000004">
    <property type="protein sequence ID" value="SLN75583.1"/>
    <property type="molecule type" value="Genomic_DNA"/>
</dbReference>
<feature type="domain" description="ABC transmembrane type-1" evidence="10">
    <location>
        <begin position="86"/>
        <end position="275"/>
    </location>
</feature>
<sequence length="290" mass="31015">MSGGRTTGRKGRLHAFGRLVAGNPQILFGVVVLVMLVAAALFAPLIAPYGPAETNIMNRLKPPSWAHLFGTDAFGRDVFSRVVHGARYSVIIGALTMLTTTFFGTALGIVSGYLGGLLDMILMRLTEAFMAIPAILLAIALIAILGNNLGNLVIALTVAYVPRLARIVRSLMLSLREELYVESGRSIGARPLRIVIHYMLPQLLPAILVQSSFIIAYAVIAEAGLSFLGVGVQPPAPSWGGMLSDGRTYMAIAPWITIFPGLGIMLIVLSLNQLGDGLRDALDPRLRNVT</sequence>
<feature type="transmembrane region" description="Helical" evidence="9">
    <location>
        <begin position="248"/>
        <end position="269"/>
    </location>
</feature>
<evidence type="ECO:0000256" key="6">
    <source>
        <dbReference type="ARBA" id="ARBA00022927"/>
    </source>
</evidence>
<evidence type="ECO:0000256" key="4">
    <source>
        <dbReference type="ARBA" id="ARBA00022692"/>
    </source>
</evidence>
<keyword evidence="12" id="KW-1185">Reference proteome</keyword>